<dbReference type="OrthoDB" id="9810297at2"/>
<keyword evidence="20" id="KW-1185">Reference proteome</keyword>
<evidence type="ECO:0000256" key="4">
    <source>
        <dbReference type="ARBA" id="ARBA00012140"/>
    </source>
</evidence>
<dbReference type="NCBIfam" id="TIGR00563">
    <property type="entry name" value="rsmB"/>
    <property type="match status" value="1"/>
</dbReference>
<dbReference type="NCBIfam" id="TIGR01951">
    <property type="entry name" value="nusB"/>
    <property type="match status" value="1"/>
</dbReference>
<comment type="subcellular location">
    <subcellularLocation>
        <location evidence="2">Cytoplasm</location>
    </subcellularLocation>
</comment>
<feature type="binding site" evidence="17">
    <location>
        <position position="287"/>
    </location>
    <ligand>
        <name>S-adenosyl-L-methionine</name>
        <dbReference type="ChEBI" id="CHEBI:59789"/>
    </ligand>
</feature>
<gene>
    <name evidence="19" type="ORF">DES36_10358</name>
</gene>
<dbReference type="InterPro" id="IPR001678">
    <property type="entry name" value="MeTrfase_RsmB-F_NOP2_dom"/>
</dbReference>
<dbReference type="InterPro" id="IPR035926">
    <property type="entry name" value="NusB-like_sf"/>
</dbReference>
<keyword evidence="6" id="KW-0698">rRNA processing</keyword>
<dbReference type="Gene3D" id="3.30.70.1170">
    <property type="entry name" value="Sun protein, domain 3"/>
    <property type="match status" value="1"/>
</dbReference>
<evidence type="ECO:0000256" key="10">
    <source>
        <dbReference type="ARBA" id="ARBA00022814"/>
    </source>
</evidence>
<feature type="binding site" evidence="17">
    <location>
        <position position="314"/>
    </location>
    <ligand>
        <name>S-adenosyl-L-methionine</name>
        <dbReference type="ChEBI" id="CHEBI:59789"/>
    </ligand>
</feature>
<evidence type="ECO:0000256" key="7">
    <source>
        <dbReference type="ARBA" id="ARBA00022603"/>
    </source>
</evidence>
<organism evidence="19 20">
    <name type="scientific">Alkalibaculum bacchi</name>
    <dbReference type="NCBI Taxonomy" id="645887"/>
    <lineage>
        <taxon>Bacteria</taxon>
        <taxon>Bacillati</taxon>
        <taxon>Bacillota</taxon>
        <taxon>Clostridia</taxon>
        <taxon>Eubacteriales</taxon>
        <taxon>Eubacteriaceae</taxon>
        <taxon>Alkalibaculum</taxon>
    </lineage>
</organism>
<evidence type="ECO:0000256" key="2">
    <source>
        <dbReference type="ARBA" id="ARBA00004496"/>
    </source>
</evidence>
<keyword evidence="11 17" id="KW-0694">RNA-binding</keyword>
<dbReference type="EMBL" id="QNRX01000003">
    <property type="protein sequence ID" value="RBP68297.1"/>
    <property type="molecule type" value="Genomic_DNA"/>
</dbReference>
<dbReference type="CDD" id="cd00447">
    <property type="entry name" value="NusB_Sun"/>
    <property type="match status" value="1"/>
</dbReference>
<evidence type="ECO:0000256" key="17">
    <source>
        <dbReference type="PROSITE-ProRule" id="PRU01023"/>
    </source>
</evidence>
<dbReference type="InterPro" id="IPR023267">
    <property type="entry name" value="RCMT"/>
</dbReference>
<dbReference type="Pfam" id="PF22458">
    <property type="entry name" value="RsmF-B_ferredox"/>
    <property type="match status" value="1"/>
</dbReference>
<feature type="binding site" evidence="17">
    <location>
        <position position="332"/>
    </location>
    <ligand>
        <name>S-adenosyl-L-methionine</name>
        <dbReference type="ChEBI" id="CHEBI:59789"/>
    </ligand>
</feature>
<dbReference type="InterPro" id="IPR011023">
    <property type="entry name" value="Nop2p"/>
</dbReference>
<accession>A0A366IBZ7</accession>
<dbReference type="Proteomes" id="UP000253490">
    <property type="component" value="Unassembled WGS sequence"/>
</dbReference>
<evidence type="ECO:0000256" key="1">
    <source>
        <dbReference type="ARBA" id="ARBA00002724"/>
    </source>
</evidence>
<evidence type="ECO:0000256" key="9">
    <source>
        <dbReference type="ARBA" id="ARBA00022691"/>
    </source>
</evidence>
<dbReference type="InterPro" id="IPR049560">
    <property type="entry name" value="MeTrfase_RsmB-F_NOP2_cat"/>
</dbReference>
<keyword evidence="7 17" id="KW-0489">Methyltransferase</keyword>
<keyword evidence="12" id="KW-0805">Transcription regulation</keyword>
<dbReference type="SUPFAM" id="SSF53335">
    <property type="entry name" value="S-adenosyl-L-methionine-dependent methyltransferases"/>
    <property type="match status" value="1"/>
</dbReference>
<evidence type="ECO:0000256" key="6">
    <source>
        <dbReference type="ARBA" id="ARBA00022552"/>
    </source>
</evidence>
<dbReference type="GO" id="GO:0005737">
    <property type="term" value="C:cytoplasm"/>
    <property type="evidence" value="ECO:0007669"/>
    <property type="project" value="UniProtKB-SubCell"/>
</dbReference>
<dbReference type="GO" id="GO:0006353">
    <property type="term" value="P:DNA-templated transcription termination"/>
    <property type="evidence" value="ECO:0007669"/>
    <property type="project" value="InterPro"/>
</dbReference>
<dbReference type="InterPro" id="IPR006027">
    <property type="entry name" value="NusB_RsmB_TIM44"/>
</dbReference>
<dbReference type="CDD" id="cd02440">
    <property type="entry name" value="AdoMet_MTases"/>
    <property type="match status" value="1"/>
</dbReference>
<evidence type="ECO:0000256" key="8">
    <source>
        <dbReference type="ARBA" id="ARBA00022679"/>
    </source>
</evidence>
<feature type="active site" description="Nucleophile" evidence="17">
    <location>
        <position position="385"/>
    </location>
</feature>
<feature type="binding site" evidence="17">
    <location>
        <begin position="263"/>
        <end position="269"/>
    </location>
    <ligand>
        <name>S-adenosyl-L-methionine</name>
        <dbReference type="ChEBI" id="CHEBI:59789"/>
    </ligand>
</feature>
<comment type="function">
    <text evidence="1">Specifically methylates the cytosine at position 967 (m5C967) of 16S rRNA.</text>
</comment>
<dbReference type="Pfam" id="PF01189">
    <property type="entry name" value="Methyltr_RsmB-F"/>
    <property type="match status" value="1"/>
</dbReference>
<evidence type="ECO:0000256" key="13">
    <source>
        <dbReference type="ARBA" id="ARBA00023163"/>
    </source>
</evidence>
<dbReference type="AlphaFoldDB" id="A0A366IBZ7"/>
<dbReference type="SUPFAM" id="SSF48013">
    <property type="entry name" value="NusB-like"/>
    <property type="match status" value="1"/>
</dbReference>
<dbReference type="GO" id="GO:0008649">
    <property type="term" value="F:rRNA methyltransferase activity"/>
    <property type="evidence" value="ECO:0007669"/>
    <property type="project" value="InterPro"/>
</dbReference>
<keyword evidence="10" id="KW-0889">Transcription antitermination</keyword>
<dbReference type="GO" id="GO:0031564">
    <property type="term" value="P:transcription antitermination"/>
    <property type="evidence" value="ECO:0007669"/>
    <property type="project" value="UniProtKB-KW"/>
</dbReference>
<sequence length="446" mass="51073">MGYKIDYPRELAVKTLYEINHNKAFVNIALKKSLKDPKLSSIDKPFVNTLVYGVIKHMSYCDWVISNHSKIKLKKIAPMLLEILRIGVYQVFFLDKVPHFAAVNESVNLSKKYSKGKSDKFVNGVLRSILRNKEEILQHRFEGDEKLTIQYSAPIWLVKMLKEQYPIEVVEIFFEESMKNAPITARVNRLKTTKEELKKSLATEGIGVEDGKLRDYSIIINQFSDISKNPSYQEGLFIIQDEAAMMTVDLLDPKPGEKILDMCSAPGGKTTHIGEMIKDTHGLTARDIYDHKLKLIDENCKRLGLKNVQIELKDGLKFYPEDEEKYDKILLDAPCSGLGILRRKPDIKWNLSEEGIKAIIQIQKSLIKNAFDYLKPGGILVYSTCTINRQENEEVVHDLIENNKSASLLSLKGIDESILLNKHFVQTFPKEGQWDGFFMSKIQKRT</sequence>
<dbReference type="EC" id="2.1.1.176" evidence="4"/>
<keyword evidence="5" id="KW-0963">Cytoplasm</keyword>
<dbReference type="RefSeq" id="WP_113919732.1">
    <property type="nucleotide sequence ID" value="NZ_QNRX01000003.1"/>
</dbReference>
<evidence type="ECO:0000256" key="11">
    <source>
        <dbReference type="ARBA" id="ARBA00022884"/>
    </source>
</evidence>
<evidence type="ECO:0000313" key="20">
    <source>
        <dbReference type="Proteomes" id="UP000253490"/>
    </source>
</evidence>
<dbReference type="InterPro" id="IPR054728">
    <property type="entry name" value="RsmB-like_ferredoxin"/>
</dbReference>
<dbReference type="FunFam" id="3.40.50.150:FF:000022">
    <property type="entry name" value="Ribosomal RNA small subunit methyltransferase B"/>
    <property type="match status" value="1"/>
</dbReference>
<evidence type="ECO:0000256" key="15">
    <source>
        <dbReference type="ARBA" id="ARBA00031088"/>
    </source>
</evidence>
<keyword evidence="8 17" id="KW-0808">Transferase</keyword>
<dbReference type="InterPro" id="IPR029063">
    <property type="entry name" value="SAM-dependent_MTases_sf"/>
</dbReference>
<reference evidence="19 20" key="1">
    <citation type="submission" date="2018-06" db="EMBL/GenBank/DDBJ databases">
        <title>Genomic Encyclopedia of Type Strains, Phase IV (KMG-IV): sequencing the most valuable type-strain genomes for metagenomic binning, comparative biology and taxonomic classification.</title>
        <authorList>
            <person name="Goeker M."/>
        </authorList>
    </citation>
    <scope>NUCLEOTIDE SEQUENCE [LARGE SCALE GENOMIC DNA]</scope>
    <source>
        <strain evidence="19 20">DSM 22112</strain>
    </source>
</reference>
<evidence type="ECO:0000256" key="14">
    <source>
        <dbReference type="ARBA" id="ARBA00030399"/>
    </source>
</evidence>
<comment type="similarity">
    <text evidence="3">Belongs to the NusB family.</text>
</comment>
<keyword evidence="13" id="KW-0804">Transcription</keyword>
<evidence type="ECO:0000313" key="19">
    <source>
        <dbReference type="EMBL" id="RBP68297.1"/>
    </source>
</evidence>
<comment type="catalytic activity">
    <reaction evidence="16">
        <text>cytidine(967) in 16S rRNA + S-adenosyl-L-methionine = 5-methylcytidine(967) in 16S rRNA + S-adenosyl-L-homocysteine + H(+)</text>
        <dbReference type="Rhea" id="RHEA:42748"/>
        <dbReference type="Rhea" id="RHEA-COMP:10219"/>
        <dbReference type="Rhea" id="RHEA-COMP:10220"/>
        <dbReference type="ChEBI" id="CHEBI:15378"/>
        <dbReference type="ChEBI" id="CHEBI:57856"/>
        <dbReference type="ChEBI" id="CHEBI:59789"/>
        <dbReference type="ChEBI" id="CHEBI:74483"/>
        <dbReference type="ChEBI" id="CHEBI:82748"/>
        <dbReference type="EC" id="2.1.1.176"/>
    </reaction>
</comment>
<name>A0A366IBZ7_9FIRM</name>
<proteinExistence type="inferred from homology"/>
<evidence type="ECO:0000256" key="16">
    <source>
        <dbReference type="ARBA" id="ARBA00047283"/>
    </source>
</evidence>
<dbReference type="PRINTS" id="PR02008">
    <property type="entry name" value="RCMTFAMILY"/>
</dbReference>
<dbReference type="NCBIfam" id="TIGR00446">
    <property type="entry name" value="nop2p"/>
    <property type="match status" value="1"/>
</dbReference>
<evidence type="ECO:0000256" key="12">
    <source>
        <dbReference type="ARBA" id="ARBA00023015"/>
    </source>
</evidence>
<dbReference type="Pfam" id="PF01029">
    <property type="entry name" value="NusB"/>
    <property type="match status" value="1"/>
</dbReference>
<dbReference type="PROSITE" id="PS51686">
    <property type="entry name" value="SAM_MT_RSMB_NOP"/>
    <property type="match status" value="1"/>
</dbReference>
<dbReference type="PANTHER" id="PTHR22807">
    <property type="entry name" value="NOP2 YEAST -RELATED NOL1/NOP2/FMU SUN DOMAIN-CONTAINING"/>
    <property type="match status" value="1"/>
</dbReference>
<dbReference type="InterPro" id="IPR004573">
    <property type="entry name" value="rRNA_ssu_MeTfrase_B"/>
</dbReference>
<evidence type="ECO:0000259" key="18">
    <source>
        <dbReference type="PROSITE" id="PS51686"/>
    </source>
</evidence>
<protein>
    <recommendedName>
        <fullName evidence="4">16S rRNA (cytosine(967)-C(5))-methyltransferase</fullName>
        <ecNumber evidence="4">2.1.1.176</ecNumber>
    </recommendedName>
    <alternativeName>
        <fullName evidence="14">16S rRNA m5C967 methyltransferase</fullName>
    </alternativeName>
    <alternativeName>
        <fullName evidence="15">rRNA (cytosine-C(5)-)-methyltransferase RsmB</fullName>
    </alternativeName>
</protein>
<dbReference type="InterPro" id="IPR011605">
    <property type="entry name" value="NusB_fam"/>
</dbReference>
<dbReference type="Gene3D" id="3.40.50.150">
    <property type="entry name" value="Vaccinia Virus protein VP39"/>
    <property type="match status" value="1"/>
</dbReference>
<dbReference type="NCBIfam" id="NF011494">
    <property type="entry name" value="PRK14902.1"/>
    <property type="match status" value="1"/>
</dbReference>
<feature type="domain" description="SAM-dependent MTase RsmB/NOP-type" evidence="18">
    <location>
        <begin position="173"/>
        <end position="445"/>
    </location>
</feature>
<evidence type="ECO:0000256" key="3">
    <source>
        <dbReference type="ARBA" id="ARBA00005952"/>
    </source>
</evidence>
<evidence type="ECO:0000256" key="5">
    <source>
        <dbReference type="ARBA" id="ARBA00022490"/>
    </source>
</evidence>
<keyword evidence="9 17" id="KW-0949">S-adenosyl-L-methionine</keyword>
<comment type="caution">
    <text evidence="19">The sequence shown here is derived from an EMBL/GenBank/DDBJ whole genome shotgun (WGS) entry which is preliminary data.</text>
</comment>
<dbReference type="PANTHER" id="PTHR22807:SF53">
    <property type="entry name" value="RIBOSOMAL RNA SMALL SUBUNIT METHYLTRANSFERASE B-RELATED"/>
    <property type="match status" value="1"/>
</dbReference>
<dbReference type="GO" id="GO:0003723">
    <property type="term" value="F:RNA binding"/>
    <property type="evidence" value="ECO:0007669"/>
    <property type="project" value="UniProtKB-UniRule"/>
</dbReference>
<dbReference type="Gene3D" id="1.10.940.10">
    <property type="entry name" value="NusB-like"/>
    <property type="match status" value="1"/>
</dbReference>
<comment type="similarity">
    <text evidence="17">Belongs to the class I-like SAM-binding methyltransferase superfamily. RsmB/NOP family.</text>
</comment>